<dbReference type="AlphaFoldDB" id="A0AAV5JNV5"/>
<organism evidence="2 3">
    <name type="scientific">Rubroshorea leprosula</name>
    <dbReference type="NCBI Taxonomy" id="152421"/>
    <lineage>
        <taxon>Eukaryota</taxon>
        <taxon>Viridiplantae</taxon>
        <taxon>Streptophyta</taxon>
        <taxon>Embryophyta</taxon>
        <taxon>Tracheophyta</taxon>
        <taxon>Spermatophyta</taxon>
        <taxon>Magnoliopsida</taxon>
        <taxon>eudicotyledons</taxon>
        <taxon>Gunneridae</taxon>
        <taxon>Pentapetalae</taxon>
        <taxon>rosids</taxon>
        <taxon>malvids</taxon>
        <taxon>Malvales</taxon>
        <taxon>Dipterocarpaceae</taxon>
        <taxon>Rubroshorea</taxon>
    </lineage>
</organism>
<protein>
    <submittedName>
        <fullName evidence="2">Uncharacterized protein</fullName>
    </submittedName>
</protein>
<evidence type="ECO:0000313" key="2">
    <source>
        <dbReference type="EMBL" id="GKV15267.1"/>
    </source>
</evidence>
<feature type="region of interest" description="Disordered" evidence="1">
    <location>
        <begin position="97"/>
        <end position="131"/>
    </location>
</feature>
<comment type="caution">
    <text evidence="2">The sequence shown here is derived from an EMBL/GenBank/DDBJ whole genome shotgun (WGS) entry which is preliminary data.</text>
</comment>
<dbReference type="Proteomes" id="UP001054252">
    <property type="component" value="Unassembled WGS sequence"/>
</dbReference>
<evidence type="ECO:0000313" key="3">
    <source>
        <dbReference type="Proteomes" id="UP001054252"/>
    </source>
</evidence>
<dbReference type="EMBL" id="BPVZ01000043">
    <property type="protein sequence ID" value="GKV15267.1"/>
    <property type="molecule type" value="Genomic_DNA"/>
</dbReference>
<evidence type="ECO:0000256" key="1">
    <source>
        <dbReference type="SAM" id="MobiDB-lite"/>
    </source>
</evidence>
<accession>A0AAV5JNV5</accession>
<name>A0AAV5JNV5_9ROSI</name>
<proteinExistence type="predicted"/>
<sequence>MKTEVKRTLSTNETNAIPNGTKLKITGNLYEVCCNGDKGERQTESKTGPMIYIKEEKYNRQTESSNLPKNGCSRVPLWQPACSSFSVSLGFYFTSNKRRSRKPKSLLEPGPPLSPPQLRKFSDSSDYPPSISSKGIRCEIESLTLYKLGDIQAATENPRFVQIL</sequence>
<keyword evidence="3" id="KW-1185">Reference proteome</keyword>
<reference evidence="2 3" key="1">
    <citation type="journal article" date="2021" name="Commun. Biol.">
        <title>The genome of Shorea leprosula (Dipterocarpaceae) highlights the ecological relevance of drought in aseasonal tropical rainforests.</title>
        <authorList>
            <person name="Ng K.K.S."/>
            <person name="Kobayashi M.J."/>
            <person name="Fawcett J.A."/>
            <person name="Hatakeyama M."/>
            <person name="Paape T."/>
            <person name="Ng C.H."/>
            <person name="Ang C.C."/>
            <person name="Tnah L.H."/>
            <person name="Lee C.T."/>
            <person name="Nishiyama T."/>
            <person name="Sese J."/>
            <person name="O'Brien M.J."/>
            <person name="Copetti D."/>
            <person name="Mohd Noor M.I."/>
            <person name="Ong R.C."/>
            <person name="Putra M."/>
            <person name="Sireger I.Z."/>
            <person name="Indrioko S."/>
            <person name="Kosugi Y."/>
            <person name="Izuno A."/>
            <person name="Isagi Y."/>
            <person name="Lee S.L."/>
            <person name="Shimizu K.K."/>
        </authorList>
    </citation>
    <scope>NUCLEOTIDE SEQUENCE [LARGE SCALE GENOMIC DNA]</scope>
    <source>
        <strain evidence="2">214</strain>
    </source>
</reference>
<gene>
    <name evidence="2" type="ORF">SLEP1_g26063</name>
</gene>